<evidence type="ECO:0000256" key="10">
    <source>
        <dbReference type="SAM" id="Phobius"/>
    </source>
</evidence>
<evidence type="ECO:0000256" key="6">
    <source>
        <dbReference type="ARBA" id="ARBA00022801"/>
    </source>
</evidence>
<gene>
    <name evidence="13" type="ORF">FRD01_21835</name>
</gene>
<dbReference type="Pfam" id="PF02163">
    <property type="entry name" value="Peptidase_M50"/>
    <property type="match status" value="1"/>
</dbReference>
<evidence type="ECO:0000256" key="5">
    <source>
        <dbReference type="ARBA" id="ARBA00022692"/>
    </source>
</evidence>
<dbReference type="EMBL" id="CP042467">
    <property type="protein sequence ID" value="QED29823.1"/>
    <property type="molecule type" value="Genomic_DNA"/>
</dbReference>
<dbReference type="GO" id="GO:0016020">
    <property type="term" value="C:membrane"/>
    <property type="evidence" value="ECO:0007669"/>
    <property type="project" value="UniProtKB-SubCell"/>
</dbReference>
<evidence type="ECO:0000256" key="8">
    <source>
        <dbReference type="ARBA" id="ARBA00022989"/>
    </source>
</evidence>
<dbReference type="PANTHER" id="PTHR31412:SF0">
    <property type="entry name" value="ZINC METALLOPROTEASE EGY1, CHLOROPLASTIC-RELATED"/>
    <property type="match status" value="1"/>
</dbReference>
<evidence type="ECO:0000256" key="7">
    <source>
        <dbReference type="ARBA" id="ARBA00022946"/>
    </source>
</evidence>
<feature type="transmembrane region" description="Helical" evidence="10">
    <location>
        <begin position="40"/>
        <end position="59"/>
    </location>
</feature>
<keyword evidence="7" id="KW-0809">Transit peptide</keyword>
<keyword evidence="5 10" id="KW-0812">Transmembrane</keyword>
<organism evidence="13 14">
    <name type="scientific">Microvenator marinus</name>
    <dbReference type="NCBI Taxonomy" id="2600177"/>
    <lineage>
        <taxon>Bacteria</taxon>
        <taxon>Deltaproteobacteria</taxon>
        <taxon>Bradymonadales</taxon>
        <taxon>Microvenatoraceae</taxon>
        <taxon>Microvenator</taxon>
    </lineage>
</organism>
<feature type="chain" id="PRO_5022849177" evidence="11">
    <location>
        <begin position="20"/>
        <end position="294"/>
    </location>
</feature>
<evidence type="ECO:0000259" key="12">
    <source>
        <dbReference type="Pfam" id="PF02163"/>
    </source>
</evidence>
<evidence type="ECO:0000256" key="3">
    <source>
        <dbReference type="ARBA" id="ARBA00007931"/>
    </source>
</evidence>
<keyword evidence="9 10" id="KW-0472">Membrane</keyword>
<dbReference type="KEGG" id="bbae:FRD01_21835"/>
<dbReference type="InterPro" id="IPR044838">
    <property type="entry name" value="EGY1-like"/>
</dbReference>
<evidence type="ECO:0000256" key="9">
    <source>
        <dbReference type="ARBA" id="ARBA00023136"/>
    </source>
</evidence>
<comment type="similarity">
    <text evidence="3">Belongs to the peptidase M50B family.</text>
</comment>
<feature type="transmembrane region" description="Helical" evidence="10">
    <location>
        <begin position="175"/>
        <end position="196"/>
    </location>
</feature>
<proteinExistence type="inferred from homology"/>
<protein>
    <submittedName>
        <fullName evidence="13">Site-2 protease family protein</fullName>
    </submittedName>
</protein>
<dbReference type="AlphaFoldDB" id="A0A5B8Y0F8"/>
<accession>A0A5B8Y0F8</accession>
<feature type="domain" description="Peptidase M50" evidence="12">
    <location>
        <begin position="47"/>
        <end position="215"/>
    </location>
</feature>
<evidence type="ECO:0000256" key="2">
    <source>
        <dbReference type="ARBA" id="ARBA00004141"/>
    </source>
</evidence>
<dbReference type="GO" id="GO:0006508">
    <property type="term" value="P:proteolysis"/>
    <property type="evidence" value="ECO:0007669"/>
    <property type="project" value="UniProtKB-KW"/>
</dbReference>
<dbReference type="GO" id="GO:0008233">
    <property type="term" value="F:peptidase activity"/>
    <property type="evidence" value="ECO:0007669"/>
    <property type="project" value="UniProtKB-KW"/>
</dbReference>
<name>A0A5B8Y0F8_9DELT</name>
<keyword evidence="6" id="KW-0378">Hydrolase</keyword>
<feature type="transmembrane region" description="Helical" evidence="10">
    <location>
        <begin position="265"/>
        <end position="283"/>
    </location>
</feature>
<keyword evidence="11" id="KW-0732">Signal</keyword>
<keyword evidence="14" id="KW-1185">Reference proteome</keyword>
<feature type="signal peptide" evidence="11">
    <location>
        <begin position="1"/>
        <end position="19"/>
    </location>
</feature>
<feature type="transmembrane region" description="Helical" evidence="10">
    <location>
        <begin position="151"/>
        <end position="169"/>
    </location>
</feature>
<evidence type="ECO:0000313" key="14">
    <source>
        <dbReference type="Proteomes" id="UP000321595"/>
    </source>
</evidence>
<comment type="subcellular location">
    <subcellularLocation>
        <location evidence="2">Membrane</location>
        <topology evidence="2">Multi-pass membrane protein</topology>
    </subcellularLocation>
</comment>
<evidence type="ECO:0000256" key="1">
    <source>
        <dbReference type="ARBA" id="ARBA00001947"/>
    </source>
</evidence>
<keyword evidence="8 10" id="KW-1133">Transmembrane helix</keyword>
<evidence type="ECO:0000256" key="11">
    <source>
        <dbReference type="SAM" id="SignalP"/>
    </source>
</evidence>
<dbReference type="CDD" id="cd06160">
    <property type="entry name" value="S2P-M50_like_2"/>
    <property type="match status" value="1"/>
</dbReference>
<dbReference type="PANTHER" id="PTHR31412">
    <property type="entry name" value="ZINC METALLOPROTEASE EGY1"/>
    <property type="match status" value="1"/>
</dbReference>
<feature type="transmembrane region" description="Helical" evidence="10">
    <location>
        <begin position="217"/>
        <end position="245"/>
    </location>
</feature>
<feature type="transmembrane region" description="Helical" evidence="10">
    <location>
        <begin position="80"/>
        <end position="99"/>
    </location>
</feature>
<reference evidence="13 14" key="1">
    <citation type="submission" date="2019-08" db="EMBL/GenBank/DDBJ databases">
        <authorList>
            <person name="Liang Q."/>
        </authorList>
    </citation>
    <scope>NUCLEOTIDE SEQUENCE [LARGE SCALE GENOMIC DNA]</scope>
    <source>
        <strain evidence="13 14">V1718</strain>
    </source>
</reference>
<sequence length="294" mass="32021">MNLKHLLLMALSFCTMLMAGVTMGGSDPFELQVWASADAWIDGISYAIPLFLILLAHELGHYLRCLRFGVEASFPTFMPALPIPGLGLLPFLGTFGAFIKMNLEEIRRDDLLQIGSGGPIAGFIVTVPVLFLGVFFSDIRPLPEDLSQTMFLGDSVLLILAEGLFFPEIPSGHDVFLGPMAMAGWTGCLLTALNLVPVGQLDGGHIAYTSFESWNRWVWFVFLILLGFGIFLFSGWLFIAGFVALTGVRHPPIATGRSLTSQSRFEALVCLCIFALCFAPAPIEGASIFSMVMD</sequence>
<dbReference type="OrthoDB" id="9774391at2"/>
<dbReference type="RefSeq" id="WP_146963056.1">
    <property type="nucleotide sequence ID" value="NZ_CP042467.1"/>
</dbReference>
<dbReference type="Proteomes" id="UP000321595">
    <property type="component" value="Chromosome"/>
</dbReference>
<keyword evidence="4 13" id="KW-0645">Protease</keyword>
<evidence type="ECO:0000313" key="13">
    <source>
        <dbReference type="EMBL" id="QED29823.1"/>
    </source>
</evidence>
<evidence type="ECO:0000256" key="4">
    <source>
        <dbReference type="ARBA" id="ARBA00022670"/>
    </source>
</evidence>
<feature type="transmembrane region" description="Helical" evidence="10">
    <location>
        <begin position="119"/>
        <end position="139"/>
    </location>
</feature>
<dbReference type="InterPro" id="IPR008915">
    <property type="entry name" value="Peptidase_M50"/>
</dbReference>
<comment type="cofactor">
    <cofactor evidence="1">
        <name>Zn(2+)</name>
        <dbReference type="ChEBI" id="CHEBI:29105"/>
    </cofactor>
</comment>